<keyword evidence="4" id="KW-1185">Reference proteome</keyword>
<evidence type="ECO:0000313" key="4">
    <source>
        <dbReference type="Proteomes" id="UP000027920"/>
    </source>
</evidence>
<dbReference type="EMBL" id="AMGV01000001">
    <property type="protein sequence ID" value="KEF62368.1"/>
    <property type="molecule type" value="Genomic_DNA"/>
</dbReference>
<sequence length="313" mass="33816">MSRLTEHIDHGPEVVRQSYHPTEVVNHAGTPPHPPRLPFAGEESRDTFLSADNLAGSISTLELLQDKESREPPGVNRELFRLSSFAFGVVIALITAIVVGGAVGGGLGAVVAMRNNELMEVNEALVVAQSTIEGLKASNNTQGVSPTQTSHTTQLSNETESSTSCTSTNGTDVITKVNLSNYTVEPALNVELLFLDCPNIASDIFTTSKDERFSLFCRHAFMSGTPAREGGVVADMVHIRAYSAEDCMEACSGFNFEQQRWNGTTRCRAMTFRANMAAKVNQIGGNCWLKNDTLWDVNTAEIADGVISGYILV</sequence>
<feature type="transmembrane region" description="Helical" evidence="2">
    <location>
        <begin position="85"/>
        <end position="112"/>
    </location>
</feature>
<evidence type="ECO:0000313" key="3">
    <source>
        <dbReference type="EMBL" id="KEF62368.1"/>
    </source>
</evidence>
<proteinExistence type="predicted"/>
<gene>
    <name evidence="3" type="ORF">A1O9_00340</name>
</gene>
<keyword evidence="2" id="KW-0472">Membrane</keyword>
<evidence type="ECO:0000256" key="1">
    <source>
        <dbReference type="SAM" id="MobiDB-lite"/>
    </source>
</evidence>
<dbReference type="RefSeq" id="XP_013264958.1">
    <property type="nucleotide sequence ID" value="XM_013409504.1"/>
</dbReference>
<evidence type="ECO:0000256" key="2">
    <source>
        <dbReference type="SAM" id="Phobius"/>
    </source>
</evidence>
<reference evidence="3 4" key="1">
    <citation type="submission" date="2013-03" db="EMBL/GenBank/DDBJ databases">
        <title>The Genome Sequence of Exophiala aquamarina CBS 119918.</title>
        <authorList>
            <consortium name="The Broad Institute Genomics Platform"/>
            <person name="Cuomo C."/>
            <person name="de Hoog S."/>
            <person name="Gorbushina A."/>
            <person name="Walker B."/>
            <person name="Young S.K."/>
            <person name="Zeng Q."/>
            <person name="Gargeya S."/>
            <person name="Fitzgerald M."/>
            <person name="Haas B."/>
            <person name="Abouelleil A."/>
            <person name="Allen A.W."/>
            <person name="Alvarado L."/>
            <person name="Arachchi H.M."/>
            <person name="Berlin A.M."/>
            <person name="Chapman S.B."/>
            <person name="Gainer-Dewar J."/>
            <person name="Goldberg J."/>
            <person name="Griggs A."/>
            <person name="Gujja S."/>
            <person name="Hansen M."/>
            <person name="Howarth C."/>
            <person name="Imamovic A."/>
            <person name="Ireland A."/>
            <person name="Larimer J."/>
            <person name="McCowan C."/>
            <person name="Murphy C."/>
            <person name="Pearson M."/>
            <person name="Poon T.W."/>
            <person name="Priest M."/>
            <person name="Roberts A."/>
            <person name="Saif S."/>
            <person name="Shea T."/>
            <person name="Sisk P."/>
            <person name="Sykes S."/>
            <person name="Wortman J."/>
            <person name="Nusbaum C."/>
            <person name="Birren B."/>
        </authorList>
    </citation>
    <scope>NUCLEOTIDE SEQUENCE [LARGE SCALE GENOMIC DNA]</scope>
    <source>
        <strain evidence="3 4">CBS 119918</strain>
    </source>
</reference>
<accession>A0A072PSR4</accession>
<name>A0A072PSR4_9EURO</name>
<keyword evidence="2" id="KW-0812">Transmembrane</keyword>
<dbReference type="Proteomes" id="UP000027920">
    <property type="component" value="Unassembled WGS sequence"/>
</dbReference>
<dbReference type="GeneID" id="25275292"/>
<feature type="region of interest" description="Disordered" evidence="1">
    <location>
        <begin position="138"/>
        <end position="167"/>
    </location>
</feature>
<keyword evidence="2" id="KW-1133">Transmembrane helix</keyword>
<dbReference type="OrthoDB" id="5358884at2759"/>
<feature type="compositionally biased region" description="Low complexity" evidence="1">
    <location>
        <begin position="156"/>
        <end position="167"/>
    </location>
</feature>
<dbReference type="HOGENOM" id="CLU_888605_0_0_1"/>
<feature type="compositionally biased region" description="Polar residues" evidence="1">
    <location>
        <begin position="138"/>
        <end position="155"/>
    </location>
</feature>
<dbReference type="VEuPathDB" id="FungiDB:A1O9_00340"/>
<dbReference type="AlphaFoldDB" id="A0A072PSR4"/>
<protein>
    <recommendedName>
        <fullName evidence="5">Apple domain-containing protein</fullName>
    </recommendedName>
</protein>
<evidence type="ECO:0008006" key="5">
    <source>
        <dbReference type="Google" id="ProtNLM"/>
    </source>
</evidence>
<organism evidence="3 4">
    <name type="scientific">Exophiala aquamarina CBS 119918</name>
    <dbReference type="NCBI Taxonomy" id="1182545"/>
    <lineage>
        <taxon>Eukaryota</taxon>
        <taxon>Fungi</taxon>
        <taxon>Dikarya</taxon>
        <taxon>Ascomycota</taxon>
        <taxon>Pezizomycotina</taxon>
        <taxon>Eurotiomycetes</taxon>
        <taxon>Chaetothyriomycetidae</taxon>
        <taxon>Chaetothyriales</taxon>
        <taxon>Herpotrichiellaceae</taxon>
        <taxon>Exophiala</taxon>
    </lineage>
</organism>
<dbReference type="STRING" id="1182545.A0A072PSR4"/>
<comment type="caution">
    <text evidence="3">The sequence shown here is derived from an EMBL/GenBank/DDBJ whole genome shotgun (WGS) entry which is preliminary data.</text>
</comment>